<evidence type="ECO:0000256" key="2">
    <source>
        <dbReference type="ARBA" id="ARBA00010869"/>
    </source>
</evidence>
<comment type="similarity">
    <text evidence="2">Belongs to the serine/threonine dehydratase family.</text>
</comment>
<dbReference type="Gene3D" id="3.40.50.1100">
    <property type="match status" value="2"/>
</dbReference>
<dbReference type="InterPro" id="IPR050147">
    <property type="entry name" value="Ser/Thr_Dehydratase"/>
</dbReference>
<dbReference type="PANTHER" id="PTHR48078:SF6">
    <property type="entry name" value="L-THREONINE DEHYDRATASE CATABOLIC TDCB"/>
    <property type="match status" value="1"/>
</dbReference>
<dbReference type="AlphaFoldDB" id="A0A1X7IL24"/>
<dbReference type="EMBL" id="FXBB01000003">
    <property type="protein sequence ID" value="SMG15559.1"/>
    <property type="molecule type" value="Genomic_DNA"/>
</dbReference>
<evidence type="ECO:0000259" key="5">
    <source>
        <dbReference type="Pfam" id="PF00291"/>
    </source>
</evidence>
<evidence type="ECO:0000256" key="4">
    <source>
        <dbReference type="ARBA" id="ARBA00023239"/>
    </source>
</evidence>
<organism evidence="6 7">
    <name type="scientific">Dethiosulfovibrio salsuginis</name>
    <dbReference type="NCBI Taxonomy" id="561720"/>
    <lineage>
        <taxon>Bacteria</taxon>
        <taxon>Thermotogati</taxon>
        <taxon>Synergistota</taxon>
        <taxon>Synergistia</taxon>
        <taxon>Synergistales</taxon>
        <taxon>Dethiosulfovibrionaceae</taxon>
        <taxon>Dethiosulfovibrio</taxon>
    </lineage>
</organism>
<dbReference type="GO" id="GO:0009097">
    <property type="term" value="P:isoleucine biosynthetic process"/>
    <property type="evidence" value="ECO:0007669"/>
    <property type="project" value="TreeGrafter"/>
</dbReference>
<dbReference type="PANTHER" id="PTHR48078">
    <property type="entry name" value="THREONINE DEHYDRATASE, MITOCHONDRIAL-RELATED"/>
    <property type="match status" value="1"/>
</dbReference>
<gene>
    <name evidence="6" type="ORF">SAMN06275492_10348</name>
</gene>
<dbReference type="STRING" id="561720.SAMN06275492_10348"/>
<reference evidence="7" key="1">
    <citation type="submission" date="2017-04" db="EMBL/GenBank/DDBJ databases">
        <authorList>
            <person name="Varghese N."/>
            <person name="Submissions S."/>
        </authorList>
    </citation>
    <scope>NUCLEOTIDE SEQUENCE [LARGE SCALE GENOMIC DNA]</scope>
    <source>
        <strain evidence="7">USBA 82</strain>
    </source>
</reference>
<feature type="domain" description="Tryptophan synthase beta chain-like PALP" evidence="5">
    <location>
        <begin position="19"/>
        <end position="308"/>
    </location>
</feature>
<protein>
    <submittedName>
        <fullName evidence="6">Threonine dehydratase</fullName>
    </submittedName>
</protein>
<name>A0A1X7IL24_9BACT</name>
<proteinExistence type="inferred from homology"/>
<keyword evidence="3" id="KW-0663">Pyridoxal phosphate</keyword>
<keyword evidence="4" id="KW-0456">Lyase</keyword>
<dbReference type="GO" id="GO:0006567">
    <property type="term" value="P:L-threonine catabolic process"/>
    <property type="evidence" value="ECO:0007669"/>
    <property type="project" value="TreeGrafter"/>
</dbReference>
<sequence>MTNEKFCYNDVLEAHRRIRDYVVETPLEESFYLGTDRRRYFFKLESFQRVKSFKIRGALNKMLSLSEEERSKGVATVSSGNHGSAVSYGASLLGIKKAIVIVPENTPQSKIDRIGYFGGEVVKLGRDYDEAHNLGNLYIEKNGMTYIDAYYDDPKIYGGQGTIAIEILKQNPNIDTIVVPIGGGGLITGVAVAAKAIKPNVKVVGVQTEACPAMIKSYEDDTFYSDYPSEKSLCDALIGGIGALSYEMAINYVDDFLSVSEETIGKAVSFMAKQEKYIVEAGSCTTVAAIMEQGDRIGGKEIALVLSGGNIDGELLKDLICRYP</sequence>
<dbReference type="CDD" id="cd01562">
    <property type="entry name" value="Thr-dehyd"/>
    <property type="match status" value="1"/>
</dbReference>
<dbReference type="RefSeq" id="WP_085543814.1">
    <property type="nucleotide sequence ID" value="NZ_FXBB01000003.1"/>
</dbReference>
<evidence type="ECO:0000313" key="6">
    <source>
        <dbReference type="EMBL" id="SMG15559.1"/>
    </source>
</evidence>
<dbReference type="GO" id="GO:0004794">
    <property type="term" value="F:threonine deaminase activity"/>
    <property type="evidence" value="ECO:0007669"/>
    <property type="project" value="TreeGrafter"/>
</dbReference>
<dbReference type="GO" id="GO:0003941">
    <property type="term" value="F:L-serine ammonia-lyase activity"/>
    <property type="evidence" value="ECO:0007669"/>
    <property type="project" value="TreeGrafter"/>
</dbReference>
<dbReference type="Pfam" id="PF00291">
    <property type="entry name" value="PALP"/>
    <property type="match status" value="1"/>
</dbReference>
<evidence type="ECO:0000256" key="3">
    <source>
        <dbReference type="ARBA" id="ARBA00022898"/>
    </source>
</evidence>
<evidence type="ECO:0000313" key="7">
    <source>
        <dbReference type="Proteomes" id="UP000193355"/>
    </source>
</evidence>
<dbReference type="InterPro" id="IPR001926">
    <property type="entry name" value="TrpB-like_PALP"/>
</dbReference>
<dbReference type="SUPFAM" id="SSF53686">
    <property type="entry name" value="Tryptophan synthase beta subunit-like PLP-dependent enzymes"/>
    <property type="match status" value="1"/>
</dbReference>
<accession>A0A1X7IL24</accession>
<evidence type="ECO:0000256" key="1">
    <source>
        <dbReference type="ARBA" id="ARBA00001933"/>
    </source>
</evidence>
<comment type="cofactor">
    <cofactor evidence="1">
        <name>pyridoxal 5'-phosphate</name>
        <dbReference type="ChEBI" id="CHEBI:597326"/>
    </cofactor>
</comment>
<dbReference type="OrthoDB" id="9811476at2"/>
<dbReference type="GO" id="GO:0006565">
    <property type="term" value="P:L-serine catabolic process"/>
    <property type="evidence" value="ECO:0007669"/>
    <property type="project" value="TreeGrafter"/>
</dbReference>
<dbReference type="Proteomes" id="UP000193355">
    <property type="component" value="Unassembled WGS sequence"/>
</dbReference>
<keyword evidence="7" id="KW-1185">Reference proteome</keyword>
<dbReference type="InterPro" id="IPR036052">
    <property type="entry name" value="TrpB-like_PALP_sf"/>
</dbReference>
<dbReference type="FunFam" id="3.40.50.1100:FF:000005">
    <property type="entry name" value="Threonine dehydratase catabolic"/>
    <property type="match status" value="1"/>
</dbReference>